<dbReference type="Proteomes" id="UP001597389">
    <property type="component" value="Unassembled WGS sequence"/>
</dbReference>
<reference evidence="3" key="1">
    <citation type="journal article" date="2019" name="Int. J. Syst. Evol. Microbiol.">
        <title>The Global Catalogue of Microorganisms (GCM) 10K type strain sequencing project: providing services to taxonomists for standard genome sequencing and annotation.</title>
        <authorList>
            <consortium name="The Broad Institute Genomics Platform"/>
            <consortium name="The Broad Institute Genome Sequencing Center for Infectious Disease"/>
            <person name="Wu L."/>
            <person name="Ma J."/>
        </authorList>
    </citation>
    <scope>NUCLEOTIDE SEQUENCE [LARGE SCALE GENOMIC DNA]</scope>
    <source>
        <strain evidence="3">CCUG 57942</strain>
    </source>
</reference>
<feature type="signal peptide" evidence="1">
    <location>
        <begin position="1"/>
        <end position="21"/>
    </location>
</feature>
<proteinExistence type="predicted"/>
<evidence type="ECO:0000313" key="3">
    <source>
        <dbReference type="Proteomes" id="UP001597389"/>
    </source>
</evidence>
<name>A0ABW4ZEJ3_9BACT</name>
<evidence type="ECO:0000313" key="2">
    <source>
        <dbReference type="EMBL" id="MFD2160017.1"/>
    </source>
</evidence>
<accession>A0ABW4ZEJ3</accession>
<gene>
    <name evidence="2" type="ORF">ACFSW8_14005</name>
</gene>
<protein>
    <submittedName>
        <fullName evidence="2">Uncharacterized protein</fullName>
    </submittedName>
</protein>
<keyword evidence="1" id="KW-0732">Signal</keyword>
<dbReference type="RefSeq" id="WP_377088982.1">
    <property type="nucleotide sequence ID" value="NZ_JBHSJL010000014.1"/>
</dbReference>
<keyword evidence="3" id="KW-1185">Reference proteome</keyword>
<sequence length="246" mass="26645">MKVRTLLHVVAASSALSSTQAAESNSGTVTKTEKVAEVTRGDLQVEKLVRKNSKPMISWDLTVKETLKEIITFGEDGKLTPKIDLQATVTVLGTGVTSGSGSSYTSYTTAGKLKFGDNSWVTVHNGNEDAVTPGKVVYQTVAKQGEPIRFQAAYYYNGWKDFRHESSDEVLTLTDGDTIPSNKPENEAVASAEDYLKPHLDANGKISIGDYDVIYVAELTHTDKNAGGYDLQDLIILVSFSNVTSE</sequence>
<comment type="caution">
    <text evidence="2">The sequence shown here is derived from an EMBL/GenBank/DDBJ whole genome shotgun (WGS) entry which is preliminary data.</text>
</comment>
<organism evidence="2 3">
    <name type="scientific">Rubritalea tangerina</name>
    <dbReference type="NCBI Taxonomy" id="430798"/>
    <lineage>
        <taxon>Bacteria</taxon>
        <taxon>Pseudomonadati</taxon>
        <taxon>Verrucomicrobiota</taxon>
        <taxon>Verrucomicrobiia</taxon>
        <taxon>Verrucomicrobiales</taxon>
        <taxon>Rubritaleaceae</taxon>
        <taxon>Rubritalea</taxon>
    </lineage>
</organism>
<feature type="chain" id="PRO_5046361893" evidence="1">
    <location>
        <begin position="22"/>
        <end position="246"/>
    </location>
</feature>
<dbReference type="EMBL" id="JBHUJB010000061">
    <property type="protein sequence ID" value="MFD2160017.1"/>
    <property type="molecule type" value="Genomic_DNA"/>
</dbReference>
<evidence type="ECO:0000256" key="1">
    <source>
        <dbReference type="SAM" id="SignalP"/>
    </source>
</evidence>